<evidence type="ECO:0000313" key="3">
    <source>
        <dbReference type="EMBL" id="KAJ9143580.1"/>
    </source>
</evidence>
<organism evidence="3 4">
    <name type="scientific">Coniochaeta hoffmannii</name>
    <dbReference type="NCBI Taxonomy" id="91930"/>
    <lineage>
        <taxon>Eukaryota</taxon>
        <taxon>Fungi</taxon>
        <taxon>Dikarya</taxon>
        <taxon>Ascomycota</taxon>
        <taxon>Pezizomycotina</taxon>
        <taxon>Sordariomycetes</taxon>
        <taxon>Sordariomycetidae</taxon>
        <taxon>Coniochaetales</taxon>
        <taxon>Coniochaetaceae</taxon>
        <taxon>Coniochaeta</taxon>
    </lineage>
</organism>
<dbReference type="InterPro" id="IPR052394">
    <property type="entry name" value="LRR-containing"/>
</dbReference>
<reference evidence="3" key="1">
    <citation type="submission" date="2022-07" db="EMBL/GenBank/DDBJ databases">
        <title>Fungi with potential for degradation of polypropylene.</title>
        <authorList>
            <person name="Gostincar C."/>
        </authorList>
    </citation>
    <scope>NUCLEOTIDE SEQUENCE</scope>
    <source>
        <strain evidence="3">EXF-13287</strain>
    </source>
</reference>
<accession>A0AA38VE59</accession>
<dbReference type="SUPFAM" id="SSF52047">
    <property type="entry name" value="RNI-like"/>
    <property type="match status" value="1"/>
</dbReference>
<evidence type="ECO:0000313" key="4">
    <source>
        <dbReference type="Proteomes" id="UP001174691"/>
    </source>
</evidence>
<dbReference type="Proteomes" id="UP001174691">
    <property type="component" value="Unassembled WGS sequence"/>
</dbReference>
<dbReference type="Gene3D" id="3.80.10.10">
    <property type="entry name" value="Ribonuclease Inhibitor"/>
    <property type="match status" value="1"/>
</dbReference>
<dbReference type="PANTHER" id="PTHR24114:SF2">
    <property type="entry name" value="F-BOX DOMAIN-CONTAINING PROTEIN-RELATED"/>
    <property type="match status" value="1"/>
</dbReference>
<feature type="compositionally biased region" description="Low complexity" evidence="1">
    <location>
        <begin position="111"/>
        <end position="126"/>
    </location>
</feature>
<evidence type="ECO:0000256" key="1">
    <source>
        <dbReference type="SAM" id="MobiDB-lite"/>
    </source>
</evidence>
<sequence>MDFLQKKKHKVFIPPVSEESDGSDLMGSPSVTLASSPASSEGGRSNQFFQAFKDRARRSFSLESLPVGTLPRDASVGGGLHGRRLSKSRNSASTFDILSRRSSGMSEDYASRSTTAKSATATSTHSTSSSIDWKSQVIEGVAPLERDPQLLRNKNPYIVVTADYVVKMKGHSDAMALFPKLSGGSGTSPGPPPEPLLAIPIHNIVSVFDSESTRPSFGLEIWWRADGTLGFKHTVFYFNLPNEREEQMQHIVRAINVNNRDTSEYTRFPWEVSAPIRRLFAAEEPSYQHQELNIFPVVPRGVTRRDGLTKDGEKSRNTEGRSYYLAIGAHLCCYIEICKGQVKRGELILKHSCFGLVTLERLRGHWTPHEERFILSFRDPFKQAVTLELASRYYRSIIRVLHKADRYLKPAWPQMLHHNQVFRVSGLREPQYVIDRDDYGGIKRTLDAYLAAYRCQPVEWEINWRTKYAPEFRLLPPKKAGSYGPMQLLAVMRALRYNDYFISLSFRDIDLSVMWDWYDRFQGTGDVPYLSRSCVGLGAEDVENLLQETILYNEVHALAFCSEKVRQIDFTNTFKQLPVPTANRPPHSPLSVQFLSPIFHLLEAGATKCNRLLLGGNELSQADISSLIYICRTGLLQALDVSRCSLCDMNLRDILSALSCNPESLQALDLSGNNGRVPANAVPDIIHFCTGLKELNLGGCLIGTVPGPLIPCESLERLSQLRELDISQYKANDATILDLEEYLLHGSSQYDLGQGSTWTLRRLALNNCGITGKQAAKLFNAIGEDRDFDLSLNGNPLEEGIEYLAHSLRHNRGPKELHMDMVEFRDEVNYCTLIKALTATQYLTFLSLVGTGPIPPAGESLQPETCEALERFFAYNTSVRYLNYSGYKGKLDEGQMAPGFGHSLRGLADNNTLTHLWIRNQNLHDDIGTLGTALRKNRTLQVLDCQNNGFNMTTLQFLTESVKENYTLTHCPFTVEETEKIWIGIRDKIRGPRTGLDSKRPGDSMLIAREAMLKEHYEALLAELQHYLERNRRLQHEAAATRASGPISEQRHVEIPEGAWMARGERSSSDEEVGDGTPKPRQVRRQTIRSSGIAINTSLATPYQVLPEEGMESPTETIGPVSGMSVSPPEATTPTTPDDASFEKMVKEFGNVGFETRLD</sequence>
<dbReference type="Pfam" id="PF25353">
    <property type="entry name" value="PH_2nd_LRR"/>
    <property type="match status" value="1"/>
</dbReference>
<protein>
    <submittedName>
        <fullName evidence="3">RNI-like protein</fullName>
    </submittedName>
</protein>
<feature type="compositionally biased region" description="Low complexity" evidence="1">
    <location>
        <begin position="1128"/>
        <end position="1139"/>
    </location>
</feature>
<evidence type="ECO:0000259" key="2">
    <source>
        <dbReference type="Pfam" id="PF25353"/>
    </source>
</evidence>
<feature type="domain" description="LRR-containing protein second PH" evidence="2">
    <location>
        <begin position="284"/>
        <end position="417"/>
    </location>
</feature>
<feature type="compositionally biased region" description="Basic residues" evidence="1">
    <location>
        <begin position="1"/>
        <end position="11"/>
    </location>
</feature>
<keyword evidence="4" id="KW-1185">Reference proteome</keyword>
<dbReference type="EMBL" id="JANBVN010000110">
    <property type="protein sequence ID" value="KAJ9143580.1"/>
    <property type="molecule type" value="Genomic_DNA"/>
</dbReference>
<feature type="compositionally biased region" description="Polar residues" evidence="1">
    <location>
        <begin position="29"/>
        <end position="47"/>
    </location>
</feature>
<feature type="region of interest" description="Disordered" evidence="1">
    <location>
        <begin position="103"/>
        <end position="126"/>
    </location>
</feature>
<feature type="compositionally biased region" description="Polar residues" evidence="1">
    <location>
        <begin position="1088"/>
        <end position="1101"/>
    </location>
</feature>
<dbReference type="AlphaFoldDB" id="A0AA38VE59"/>
<dbReference type="InterPro" id="IPR057334">
    <property type="entry name" value="PH_2nd_LRR"/>
</dbReference>
<comment type="caution">
    <text evidence="3">The sequence shown here is derived from an EMBL/GenBank/DDBJ whole genome shotgun (WGS) entry which is preliminary data.</text>
</comment>
<proteinExistence type="predicted"/>
<name>A0AA38VE59_9PEZI</name>
<dbReference type="PANTHER" id="PTHR24114">
    <property type="entry name" value="LEUCINE RICH REPEAT FAMILY PROTEIN"/>
    <property type="match status" value="1"/>
</dbReference>
<dbReference type="InterPro" id="IPR032675">
    <property type="entry name" value="LRR_dom_sf"/>
</dbReference>
<feature type="region of interest" description="Disordered" evidence="1">
    <location>
        <begin position="1039"/>
        <end position="1141"/>
    </location>
</feature>
<feature type="region of interest" description="Disordered" evidence="1">
    <location>
        <begin position="1"/>
        <end position="47"/>
    </location>
</feature>
<gene>
    <name evidence="3" type="ORF">NKR19_g6790</name>
</gene>